<evidence type="ECO:0000256" key="7">
    <source>
        <dbReference type="ARBA" id="ARBA00023065"/>
    </source>
</evidence>
<dbReference type="InterPro" id="IPR017103">
    <property type="entry name" value="Iontropic_Glu_rcpt_pln"/>
</dbReference>
<accession>A0A7N0TFM3</accession>
<dbReference type="Gene3D" id="3.40.50.2300">
    <property type="match status" value="2"/>
</dbReference>
<feature type="chain" id="PRO_5029716527" description="Glutamate receptor" evidence="15">
    <location>
        <begin position="21"/>
        <end position="898"/>
    </location>
</feature>
<evidence type="ECO:0000256" key="6">
    <source>
        <dbReference type="ARBA" id="ARBA00022989"/>
    </source>
</evidence>
<dbReference type="AlphaFoldDB" id="A0A7N0TFM3"/>
<dbReference type="InterPro" id="IPR028082">
    <property type="entry name" value="Peripla_BP_I"/>
</dbReference>
<evidence type="ECO:0000256" key="9">
    <source>
        <dbReference type="ARBA" id="ARBA00023170"/>
    </source>
</evidence>
<keyword evidence="18" id="KW-1185">Reference proteome</keyword>
<comment type="similarity">
    <text evidence="2 13">Belongs to the glutamate-gated ion channel (TC 1.A.10.1) family.</text>
</comment>
<evidence type="ECO:0000256" key="1">
    <source>
        <dbReference type="ARBA" id="ARBA00004141"/>
    </source>
</evidence>
<evidence type="ECO:0000256" key="14">
    <source>
        <dbReference type="SAM" id="Phobius"/>
    </source>
</evidence>
<dbReference type="Gramene" id="Kaladp0036s0021.1.v1.1">
    <property type="protein sequence ID" value="Kaladp0036s0021.1.v1.1"/>
    <property type="gene ID" value="Kaladp0036s0021.v1.1"/>
</dbReference>
<dbReference type="PIRSF" id="PIRSF037090">
    <property type="entry name" value="Iontro_Glu-like_rcpt_pln"/>
    <property type="match status" value="1"/>
</dbReference>
<keyword evidence="9 13" id="KW-0675">Receptor</keyword>
<dbReference type="PRINTS" id="PR01176">
    <property type="entry name" value="GABABRECEPTR"/>
</dbReference>
<dbReference type="SUPFAM" id="SSF53822">
    <property type="entry name" value="Periplasmic binding protein-like I"/>
    <property type="match status" value="1"/>
</dbReference>
<dbReference type="Proteomes" id="UP000594263">
    <property type="component" value="Unplaced"/>
</dbReference>
<organism evidence="17 18">
    <name type="scientific">Kalanchoe fedtschenkoi</name>
    <name type="common">Lavender scallops</name>
    <name type="synonym">South American air plant</name>
    <dbReference type="NCBI Taxonomy" id="63787"/>
    <lineage>
        <taxon>Eukaryota</taxon>
        <taxon>Viridiplantae</taxon>
        <taxon>Streptophyta</taxon>
        <taxon>Embryophyta</taxon>
        <taxon>Tracheophyta</taxon>
        <taxon>Spermatophyta</taxon>
        <taxon>Magnoliopsida</taxon>
        <taxon>eudicotyledons</taxon>
        <taxon>Gunneridae</taxon>
        <taxon>Pentapetalae</taxon>
        <taxon>Saxifragales</taxon>
        <taxon>Crassulaceae</taxon>
        <taxon>Kalanchoe</taxon>
    </lineage>
</organism>
<feature type="signal peptide" evidence="15">
    <location>
        <begin position="1"/>
        <end position="20"/>
    </location>
</feature>
<dbReference type="FunFam" id="1.10.287.70:FF:000172">
    <property type="entry name" value="Glutamate receptor"/>
    <property type="match status" value="1"/>
</dbReference>
<feature type="transmembrane region" description="Helical" evidence="14">
    <location>
        <begin position="581"/>
        <end position="599"/>
    </location>
</feature>
<dbReference type="Pfam" id="PF00060">
    <property type="entry name" value="Lig_chan"/>
    <property type="match status" value="1"/>
</dbReference>
<keyword evidence="7 13" id="KW-0406">Ion transport</keyword>
<dbReference type="PROSITE" id="PS51257">
    <property type="entry name" value="PROKAR_LIPOPROTEIN"/>
    <property type="match status" value="1"/>
</dbReference>
<evidence type="ECO:0000259" key="16">
    <source>
        <dbReference type="SMART" id="SM00079"/>
    </source>
</evidence>
<dbReference type="EnsemblPlants" id="Kaladp0036s0021.1.v1.1">
    <property type="protein sequence ID" value="Kaladp0036s0021.1.v1.1"/>
    <property type="gene ID" value="Kaladp0036s0021.v1.1"/>
</dbReference>
<dbReference type="InterPro" id="IPR001320">
    <property type="entry name" value="Iontro_rcpt_C"/>
</dbReference>
<feature type="domain" description="Ionotropic glutamate receptor C-terminal" evidence="16">
    <location>
        <begin position="462"/>
        <end position="801"/>
    </location>
</feature>
<evidence type="ECO:0000313" key="18">
    <source>
        <dbReference type="Proteomes" id="UP000594263"/>
    </source>
</evidence>
<comment type="function">
    <text evidence="13">Glutamate-gated receptor that probably acts as non-selective cation channel.</text>
</comment>
<dbReference type="OMA" id="FMQCEIN"/>
<dbReference type="SUPFAM" id="SSF53850">
    <property type="entry name" value="Periplasmic binding protein-like II"/>
    <property type="match status" value="1"/>
</dbReference>
<evidence type="ECO:0000256" key="11">
    <source>
        <dbReference type="ARBA" id="ARBA00023286"/>
    </source>
</evidence>
<dbReference type="InterPro" id="IPR000337">
    <property type="entry name" value="GPCR_3"/>
</dbReference>
<sequence length="898" mass="100935">MDTMRHLVVLLIWGFAFVGCERPTSVNVGAVFTFDSVIGRAAKPAMEAALADVNSDSNILNGTSFNLIFEDADCNVFLGSIETFQVLQQGVVAIIGPQSSGLAHMISEIANGLQVPLVSYAATDPTLSALQFPFFLRTTESDSNQMSAMADLIVHYDWKEVIVVYMDNDYGRNGVSYLDNELEKKMARVAHKVRLPTRYTDQDVRYSLNQSKLYGPRVYVVHVNPDRGMNIFNIAKELQMITLDYVWLATHWLSASLDSLPSINQSSFLSLQGIIGFRQYIPESSQKKAFVSRWKKMQSDGEASSELNAYGYYAYDTVWTIARAIDKVLEEYPNITFSFSEKLRDMEDSNLQLDKLKSFDGGKFLRKTLLQTNFTGLTGHIMFETNRSRVSGGYEVLNINNLKVNTVGYWSTTLGLSRTPAEYMNQTEISHLEPSLLDVVWPGGGTDRPRGWVIASDEKPLIIGVPNRTAFVDFVTEKNHTIVGYCIDVFKEARKLVPYDVPYRFQLFGDGVSNPSYDDLVKKVENHDFDAAVGDIAIVTNRTKLVDFTQPYIATGLVIVAPVSTSKASAWVFLKPFSVEMWCMTAASFVMIAIVIWILEHRVNNDFRGPPKRQLATMFLFSFSTLFKKNQEDTVSPLGRMVMVVWLFLLMVLTSSYTASLTSILTVQQLSSSITGIDSLITNNWPIGYQVGSFAQSYLKENLNINPSRLVSLRSPEAYETALRKGPSNGGVAAIVDELPYIELFLSERPEFGIVGQPFTKSGWGFAFQRDSQLAIDMSTAILKLSESGKLQELRSKWFCKKACPGDRKASSEPNQLRLINFWGLYLFCGAFALAALCLFLLRSLRQFMRYKKKQMESSSPAMPSTTCSQVIYNFFDFIDEKEEAIKKMFADRNIPHL</sequence>
<evidence type="ECO:0000313" key="17">
    <source>
        <dbReference type="EnsemblPlants" id="Kaladp0036s0021.1.v1.1"/>
    </source>
</evidence>
<dbReference type="CDD" id="cd13686">
    <property type="entry name" value="GluR_Plant"/>
    <property type="match status" value="1"/>
</dbReference>
<evidence type="ECO:0000256" key="12">
    <source>
        <dbReference type="ARBA" id="ARBA00023303"/>
    </source>
</evidence>
<dbReference type="CDD" id="cd19990">
    <property type="entry name" value="PBP1_GABAb_receptor_plant"/>
    <property type="match status" value="1"/>
</dbReference>
<keyword evidence="4 14" id="KW-0812">Transmembrane</keyword>
<keyword evidence="10" id="KW-0325">Glycoprotein</keyword>
<evidence type="ECO:0000256" key="2">
    <source>
        <dbReference type="ARBA" id="ARBA00008685"/>
    </source>
</evidence>
<evidence type="ECO:0000256" key="4">
    <source>
        <dbReference type="ARBA" id="ARBA00022692"/>
    </source>
</evidence>
<keyword evidence="6 14" id="KW-1133">Transmembrane helix</keyword>
<dbReference type="InterPro" id="IPR015683">
    <property type="entry name" value="Ionotropic_Glu_rcpt"/>
</dbReference>
<dbReference type="Pfam" id="PF01094">
    <property type="entry name" value="ANF_receptor"/>
    <property type="match status" value="1"/>
</dbReference>
<evidence type="ECO:0000256" key="10">
    <source>
        <dbReference type="ARBA" id="ARBA00023180"/>
    </source>
</evidence>
<evidence type="ECO:0000256" key="3">
    <source>
        <dbReference type="ARBA" id="ARBA00022448"/>
    </source>
</evidence>
<comment type="subcellular location">
    <subcellularLocation>
        <location evidence="1">Membrane</location>
        <topology evidence="1">Multi-pass membrane protein</topology>
    </subcellularLocation>
</comment>
<dbReference type="SMART" id="SM00079">
    <property type="entry name" value="PBPe"/>
    <property type="match status" value="1"/>
</dbReference>
<evidence type="ECO:0000256" key="13">
    <source>
        <dbReference type="PIRNR" id="PIRNR037090"/>
    </source>
</evidence>
<dbReference type="GO" id="GO:0004930">
    <property type="term" value="F:G protein-coupled receptor activity"/>
    <property type="evidence" value="ECO:0007669"/>
    <property type="project" value="InterPro"/>
</dbReference>
<protein>
    <recommendedName>
        <fullName evidence="13">Glutamate receptor</fullName>
    </recommendedName>
</protein>
<keyword evidence="11 13" id="KW-1071">Ligand-gated ion channel</keyword>
<dbReference type="InterPro" id="IPR044440">
    <property type="entry name" value="GABAb_receptor_plant_PBP1"/>
</dbReference>
<keyword evidence="8 13" id="KW-0472">Membrane</keyword>
<keyword evidence="5 15" id="KW-0732">Signal</keyword>
<dbReference type="PANTHER" id="PTHR18966">
    <property type="entry name" value="IONOTROPIC GLUTAMATE RECEPTOR"/>
    <property type="match status" value="1"/>
</dbReference>
<dbReference type="FunFam" id="3.40.50.2300:FF:000081">
    <property type="entry name" value="Glutamate receptor"/>
    <property type="match status" value="1"/>
</dbReference>
<name>A0A7N0TFM3_KALFE</name>
<dbReference type="FunFam" id="3.40.190.10:FF:000175">
    <property type="entry name" value="Glutamate receptor"/>
    <property type="match status" value="1"/>
</dbReference>
<evidence type="ECO:0000256" key="15">
    <source>
        <dbReference type="SAM" id="SignalP"/>
    </source>
</evidence>
<dbReference type="GO" id="GO:0016020">
    <property type="term" value="C:membrane"/>
    <property type="evidence" value="ECO:0007669"/>
    <property type="project" value="UniProtKB-SubCell"/>
</dbReference>
<dbReference type="FunFam" id="3.40.190.10:FF:000054">
    <property type="entry name" value="Glutamate receptor"/>
    <property type="match status" value="1"/>
</dbReference>
<reference evidence="17" key="1">
    <citation type="submission" date="2021-01" db="UniProtKB">
        <authorList>
            <consortium name="EnsemblPlants"/>
        </authorList>
    </citation>
    <scope>IDENTIFICATION</scope>
</reference>
<keyword evidence="12 13" id="KW-0407">Ion channel</keyword>
<dbReference type="Gene3D" id="1.10.287.70">
    <property type="match status" value="1"/>
</dbReference>
<feature type="transmembrane region" description="Helical" evidence="14">
    <location>
        <begin position="639"/>
        <end position="659"/>
    </location>
</feature>
<evidence type="ECO:0000256" key="5">
    <source>
        <dbReference type="ARBA" id="ARBA00022729"/>
    </source>
</evidence>
<dbReference type="InterPro" id="IPR001828">
    <property type="entry name" value="ANF_lig-bd_rcpt"/>
</dbReference>
<dbReference type="PRINTS" id="PR00248">
    <property type="entry name" value="GPCRMGR"/>
</dbReference>
<dbReference type="InterPro" id="IPR019594">
    <property type="entry name" value="Glu/Gly-bd"/>
</dbReference>
<proteinExistence type="inferred from homology"/>
<feature type="transmembrane region" description="Helical" evidence="14">
    <location>
        <begin position="822"/>
        <end position="842"/>
    </location>
</feature>
<keyword evidence="3 13" id="KW-0813">Transport</keyword>
<dbReference type="Gene3D" id="3.40.190.10">
    <property type="entry name" value="Periplasmic binding protein-like II"/>
    <property type="match status" value="2"/>
</dbReference>
<dbReference type="GO" id="GO:0015276">
    <property type="term" value="F:ligand-gated monoatomic ion channel activity"/>
    <property type="evidence" value="ECO:0007669"/>
    <property type="project" value="InterPro"/>
</dbReference>
<evidence type="ECO:0000256" key="8">
    <source>
        <dbReference type="ARBA" id="ARBA00023136"/>
    </source>
</evidence>
<dbReference type="Pfam" id="PF10613">
    <property type="entry name" value="Lig_chan-Glu_bd"/>
    <property type="match status" value="1"/>
</dbReference>